<evidence type="ECO:0000313" key="2">
    <source>
        <dbReference type="EMBL" id="TWF92907.1"/>
    </source>
</evidence>
<dbReference type="Gene3D" id="1.10.287.1060">
    <property type="entry name" value="ESAT-6-like"/>
    <property type="match status" value="1"/>
</dbReference>
<dbReference type="EMBL" id="VIWX01000006">
    <property type="protein sequence ID" value="TWF92907.1"/>
    <property type="molecule type" value="Genomic_DNA"/>
</dbReference>
<accession>A0A561U0L0</accession>
<dbReference type="SUPFAM" id="SSF140453">
    <property type="entry name" value="EsxAB dimer-like"/>
    <property type="match status" value="1"/>
</dbReference>
<dbReference type="AlphaFoldDB" id="A0A561U0L0"/>
<organism evidence="2 3">
    <name type="scientific">Saccharopolyspora dendranthemae</name>
    <dbReference type="NCBI Taxonomy" id="1181886"/>
    <lineage>
        <taxon>Bacteria</taxon>
        <taxon>Bacillati</taxon>
        <taxon>Actinomycetota</taxon>
        <taxon>Actinomycetes</taxon>
        <taxon>Pseudonocardiales</taxon>
        <taxon>Pseudonocardiaceae</taxon>
        <taxon>Saccharopolyspora</taxon>
    </lineage>
</organism>
<dbReference type="Pfam" id="PF06013">
    <property type="entry name" value="WXG100"/>
    <property type="match status" value="1"/>
</dbReference>
<keyword evidence="3" id="KW-1185">Reference proteome</keyword>
<dbReference type="InterPro" id="IPR036689">
    <property type="entry name" value="ESAT-6-like_sf"/>
</dbReference>
<evidence type="ECO:0000313" key="3">
    <source>
        <dbReference type="Proteomes" id="UP000316184"/>
    </source>
</evidence>
<feature type="domain" description="DUF1023" evidence="1">
    <location>
        <begin position="334"/>
        <end position="501"/>
    </location>
</feature>
<dbReference type="Pfam" id="PF06259">
    <property type="entry name" value="Abhydrolase_8"/>
    <property type="match status" value="1"/>
</dbReference>
<dbReference type="InterPro" id="IPR010310">
    <property type="entry name" value="T7SS_ESAT-6-like"/>
</dbReference>
<dbReference type="InterPro" id="IPR029058">
    <property type="entry name" value="AB_hydrolase_fold"/>
</dbReference>
<dbReference type="OrthoDB" id="5969911at2"/>
<name>A0A561U0L0_9PSEU</name>
<protein>
    <submittedName>
        <fullName evidence="2">Type VII secretion system (Wss) protein ESAT-6</fullName>
    </submittedName>
</protein>
<dbReference type="InterPro" id="IPR010427">
    <property type="entry name" value="DUF1023"/>
</dbReference>
<reference evidence="2 3" key="1">
    <citation type="submission" date="2019-06" db="EMBL/GenBank/DDBJ databases">
        <title>Sequencing the genomes of 1000 actinobacteria strains.</title>
        <authorList>
            <person name="Klenk H.-P."/>
        </authorList>
    </citation>
    <scope>NUCLEOTIDE SEQUENCE [LARGE SCALE GENOMIC DNA]</scope>
    <source>
        <strain evidence="2 3">DSM 46699</strain>
    </source>
</reference>
<evidence type="ECO:0000259" key="1">
    <source>
        <dbReference type="Pfam" id="PF06259"/>
    </source>
</evidence>
<proteinExistence type="predicted"/>
<dbReference type="SUPFAM" id="SSF53474">
    <property type="entry name" value="alpha/beta-Hydrolases"/>
    <property type="match status" value="1"/>
</dbReference>
<dbReference type="RefSeq" id="WP_145744205.1">
    <property type="nucleotide sequence ID" value="NZ_VIWX01000006.1"/>
</dbReference>
<sequence>MPLNIFVACDPGSVRETVSAVRQLASGVDDAASGWQRTITNSEAGWEGQAGGAFRAKAGTTRRDADALANLFNGLGQALTAFADDLTTVKARMAQAQQVATSGGLRMMGAHLILEPGPMPLQPDQQQRQQTAYREAQETINQARSMEKAAHERLAAALKGNADGLQHIGSAGGWAQAAAAATSPAAQALAGAATLMDDRALNATKGMFERAASTSPAAVSGLWGALTSAQQADLMGRFPQMVGNTDGVPSATRDLANRSILQSQRAAITNQIGTLHKQIQDEFERTGHSETSKGHKIRELNEALRGIDSLQNKIGESAAQSDYYLLGLDSTAENRGQAIVAHGNPDFADNTMTLVPGTYSDLGGVTDDVTRNDQVLNRANELSPGNNVAITWASYESPNSVVPGAAFGSYAENAHGDLSNFQEGLRASHQGETPSHNTLIGHSYGSTVVGEAASNGGSHADDIAFLGSPGVGVDSADQLGVPKEHVWAAKSESDVIDWTPSTDPLRWAPTVFGDSDYARYGLDPTDPEFGGNIMPTDPNGGHSDYWDRAPSRESMARIMTGTNGQGS</sequence>
<dbReference type="Proteomes" id="UP000316184">
    <property type="component" value="Unassembled WGS sequence"/>
</dbReference>
<comment type="caution">
    <text evidence="2">The sequence shown here is derived from an EMBL/GenBank/DDBJ whole genome shotgun (WGS) entry which is preliminary data.</text>
</comment>
<gene>
    <name evidence="2" type="ORF">FHU35_16189</name>
</gene>